<protein>
    <recommendedName>
        <fullName evidence="1">Beta-galactosidase C-terminal domain-containing protein</fullName>
    </recommendedName>
</protein>
<accession>A0A7W7RC65</accession>
<feature type="domain" description="Beta-galactosidase C-terminal" evidence="1">
    <location>
        <begin position="2"/>
        <end position="32"/>
    </location>
</feature>
<evidence type="ECO:0000313" key="3">
    <source>
        <dbReference type="Proteomes" id="UP000540506"/>
    </source>
</evidence>
<dbReference type="EMBL" id="JACHJV010000003">
    <property type="protein sequence ID" value="MBB4928706.1"/>
    <property type="molecule type" value="Genomic_DNA"/>
</dbReference>
<name>A0A7W7RC65_KITKI</name>
<dbReference type="InterPro" id="IPR013739">
    <property type="entry name" value="Beta_galactosidase_C"/>
</dbReference>
<dbReference type="GO" id="GO:0006012">
    <property type="term" value="P:galactose metabolic process"/>
    <property type="evidence" value="ECO:0007669"/>
    <property type="project" value="InterPro"/>
</dbReference>
<evidence type="ECO:0000313" key="2">
    <source>
        <dbReference type="EMBL" id="MBB4928706.1"/>
    </source>
</evidence>
<dbReference type="Pfam" id="PF08533">
    <property type="entry name" value="Glyco_hydro_42C"/>
    <property type="match status" value="1"/>
</dbReference>
<comment type="caution">
    <text evidence="2">The sequence shown here is derived from an EMBL/GenBank/DDBJ whole genome shotgun (WGS) entry which is preliminary data.</text>
</comment>
<keyword evidence="3" id="KW-1185">Reference proteome</keyword>
<gene>
    <name evidence="2" type="ORF">FHR34_007803</name>
</gene>
<proteinExistence type="predicted"/>
<dbReference type="Proteomes" id="UP000540506">
    <property type="component" value="Unassembled WGS sequence"/>
</dbReference>
<dbReference type="AlphaFoldDB" id="A0A7W7RC65"/>
<dbReference type="GO" id="GO:0004565">
    <property type="term" value="F:beta-galactosidase activity"/>
    <property type="evidence" value="ECO:0007669"/>
    <property type="project" value="InterPro"/>
</dbReference>
<evidence type="ECO:0000259" key="1">
    <source>
        <dbReference type="Pfam" id="PF08533"/>
    </source>
</evidence>
<reference evidence="2 3" key="1">
    <citation type="submission" date="2020-08" db="EMBL/GenBank/DDBJ databases">
        <title>Sequencing the genomes of 1000 actinobacteria strains.</title>
        <authorList>
            <person name="Klenk H.-P."/>
        </authorList>
    </citation>
    <scope>NUCLEOTIDE SEQUENCE [LARGE SCALE GENOMIC DNA]</scope>
    <source>
        <strain evidence="2 3">DSM 41654</strain>
    </source>
</reference>
<sequence length="35" mass="3614">MPAPTELTDVLTGSTAATGAPVRLGPWDVRVFTAD</sequence>
<organism evidence="2 3">
    <name type="scientific">Kitasatospora kifunensis</name>
    <name type="common">Streptomyces kifunensis</name>
    <dbReference type="NCBI Taxonomy" id="58351"/>
    <lineage>
        <taxon>Bacteria</taxon>
        <taxon>Bacillati</taxon>
        <taxon>Actinomycetota</taxon>
        <taxon>Actinomycetes</taxon>
        <taxon>Kitasatosporales</taxon>
        <taxon>Streptomycetaceae</taxon>
        <taxon>Kitasatospora</taxon>
    </lineage>
</organism>